<dbReference type="Pfam" id="PF00026">
    <property type="entry name" value="Asp"/>
    <property type="match status" value="1"/>
</dbReference>
<reference evidence="3 4" key="1">
    <citation type="journal article" date="2011" name="J. Gen. Appl. Microbiol.">
        <title>Draft genome sequencing of the enigmatic basidiomycete Mixia osmundae.</title>
        <authorList>
            <person name="Nishida H."/>
            <person name="Nagatsuka Y."/>
            <person name="Sugiyama J."/>
        </authorList>
    </citation>
    <scope>NUCLEOTIDE SEQUENCE [LARGE SCALE GENOMIC DNA]</scope>
    <source>
        <strain evidence="4">CBS 9802 / IAM 14324 / JCM 22182 / KY 12970</strain>
    </source>
</reference>
<feature type="domain" description="Peptidase A1" evidence="2">
    <location>
        <begin position="16"/>
        <end position="338"/>
    </location>
</feature>
<dbReference type="CDD" id="cd05471">
    <property type="entry name" value="pepsin_like"/>
    <property type="match status" value="1"/>
</dbReference>
<dbReference type="RefSeq" id="XP_014570205.1">
    <property type="nucleotide sequence ID" value="XM_014714719.1"/>
</dbReference>
<dbReference type="Proteomes" id="UP000009131">
    <property type="component" value="Unassembled WGS sequence"/>
</dbReference>
<gene>
    <name evidence="3" type="primary">Mo02380</name>
    <name evidence="3" type="ORF">E5Q_02380</name>
</gene>
<dbReference type="InParanoid" id="G7DYR3"/>
<dbReference type="EMBL" id="BABT02000062">
    <property type="protein sequence ID" value="GAA95723.1"/>
    <property type="molecule type" value="Genomic_DNA"/>
</dbReference>
<dbReference type="GO" id="GO:0006508">
    <property type="term" value="P:proteolysis"/>
    <property type="evidence" value="ECO:0007669"/>
    <property type="project" value="InterPro"/>
</dbReference>
<dbReference type="AlphaFoldDB" id="G7DYR3"/>
<accession>G7DYR3</accession>
<dbReference type="PANTHER" id="PTHR47966">
    <property type="entry name" value="BETA-SITE APP-CLEAVING ENZYME, ISOFORM A-RELATED"/>
    <property type="match status" value="1"/>
</dbReference>
<organism evidence="3 4">
    <name type="scientific">Mixia osmundae (strain CBS 9802 / IAM 14324 / JCM 22182 / KY 12970)</name>
    <dbReference type="NCBI Taxonomy" id="764103"/>
    <lineage>
        <taxon>Eukaryota</taxon>
        <taxon>Fungi</taxon>
        <taxon>Dikarya</taxon>
        <taxon>Basidiomycota</taxon>
        <taxon>Pucciniomycotina</taxon>
        <taxon>Mixiomycetes</taxon>
        <taxon>Mixiales</taxon>
        <taxon>Mixiaceae</taxon>
        <taxon>Mixia</taxon>
    </lineage>
</organism>
<dbReference type="InterPro" id="IPR034164">
    <property type="entry name" value="Pepsin-like_dom"/>
</dbReference>
<name>G7DYR3_MIXOS</name>
<proteinExistence type="inferred from homology"/>
<dbReference type="GO" id="GO:0004190">
    <property type="term" value="F:aspartic-type endopeptidase activity"/>
    <property type="evidence" value="ECO:0007669"/>
    <property type="project" value="InterPro"/>
</dbReference>
<evidence type="ECO:0000259" key="2">
    <source>
        <dbReference type="PROSITE" id="PS51767"/>
    </source>
</evidence>
<protein>
    <recommendedName>
        <fullName evidence="2">Peptidase A1 domain-containing protein</fullName>
    </recommendedName>
</protein>
<dbReference type="PANTHER" id="PTHR47966:SF74">
    <property type="entry name" value="AGR407CP"/>
    <property type="match status" value="1"/>
</dbReference>
<dbReference type="HOGENOM" id="CLU_055664_0_0_1"/>
<dbReference type="PRINTS" id="PR00792">
    <property type="entry name" value="PEPSIN"/>
</dbReference>
<evidence type="ECO:0000313" key="3">
    <source>
        <dbReference type="EMBL" id="GAA95723.1"/>
    </source>
</evidence>
<dbReference type="OrthoDB" id="660550at2759"/>
<comment type="caution">
    <text evidence="3">The sequence shown here is derived from an EMBL/GenBank/DDBJ whole genome shotgun (WGS) entry which is preliminary data.</text>
</comment>
<keyword evidence="4" id="KW-1185">Reference proteome</keyword>
<evidence type="ECO:0000256" key="1">
    <source>
        <dbReference type="ARBA" id="ARBA00007447"/>
    </source>
</evidence>
<comment type="similarity">
    <text evidence="1">Belongs to the peptidase A1 family.</text>
</comment>
<evidence type="ECO:0000313" key="4">
    <source>
        <dbReference type="Proteomes" id="UP000009131"/>
    </source>
</evidence>
<reference evidence="3 4" key="2">
    <citation type="journal article" date="2012" name="Open Biol.">
        <title>Characteristics of nucleosomes and linker DNA regions on the genome of the basidiomycete Mixia osmundae revealed by mono- and dinucleosome mapping.</title>
        <authorList>
            <person name="Nishida H."/>
            <person name="Kondo S."/>
            <person name="Matsumoto T."/>
            <person name="Suzuki Y."/>
            <person name="Yoshikawa H."/>
            <person name="Taylor T.D."/>
            <person name="Sugiyama J."/>
        </authorList>
    </citation>
    <scope>NUCLEOTIDE SEQUENCE [LARGE SCALE GENOMIC DNA]</scope>
    <source>
        <strain evidence="4">CBS 9802 / IAM 14324 / JCM 22182 / KY 12970</strain>
    </source>
</reference>
<dbReference type="InterPro" id="IPR001461">
    <property type="entry name" value="Aspartic_peptidase_A1"/>
</dbReference>
<sequence>MSTISAPLQSTDFSYYSIQMTTGTNQGGSPQTWSLVVDSGSPVTFIGANAKNVYKPSPAAKTGLHDFVENFGDGTVSVAGSMARDWSQISPQLNLLSGFAVVDATRSTTFEQEVETMDGIFALAPHELLSIALKNDTFQSYIAGLKDAHLIPKGLMAIDLRRSTSQNELTGKMIFGGYDTTALSAPLIWSARQDIASNPYWGLNIAIPQLGLALDSADGPALVDTGTSLAYIPDAAYQRFIGSIPGAVDDATSGSVKMPLNAVVPDLTIKLVNGSVVIPGALQVIPEMERDLLGYSKDFKYSIWANGQGGSGSIVLGMKALEALYLVFDWDGGQIGLAQKKL</sequence>
<dbReference type="Gene3D" id="2.40.70.10">
    <property type="entry name" value="Acid Proteases"/>
    <property type="match status" value="2"/>
</dbReference>
<dbReference type="InterPro" id="IPR021109">
    <property type="entry name" value="Peptidase_aspartic_dom_sf"/>
</dbReference>
<dbReference type="PROSITE" id="PS51767">
    <property type="entry name" value="PEPTIDASE_A1"/>
    <property type="match status" value="1"/>
</dbReference>
<dbReference type="InterPro" id="IPR033121">
    <property type="entry name" value="PEPTIDASE_A1"/>
</dbReference>
<dbReference type="SUPFAM" id="SSF50630">
    <property type="entry name" value="Acid proteases"/>
    <property type="match status" value="1"/>
</dbReference>